<proteinExistence type="predicted"/>
<feature type="compositionally biased region" description="Low complexity" evidence="2">
    <location>
        <begin position="396"/>
        <end position="413"/>
    </location>
</feature>
<dbReference type="OrthoDB" id="276151at2759"/>
<evidence type="ECO:0000313" key="4">
    <source>
        <dbReference type="Proteomes" id="UP000807469"/>
    </source>
</evidence>
<dbReference type="EMBL" id="MU155420">
    <property type="protein sequence ID" value="KAF9473737.1"/>
    <property type="molecule type" value="Genomic_DNA"/>
</dbReference>
<gene>
    <name evidence="3" type="ORF">BDN70DRAFT_843226</name>
</gene>
<reference evidence="3" key="1">
    <citation type="submission" date="2020-11" db="EMBL/GenBank/DDBJ databases">
        <authorList>
            <consortium name="DOE Joint Genome Institute"/>
            <person name="Ahrendt S."/>
            <person name="Riley R."/>
            <person name="Andreopoulos W."/>
            <person name="Labutti K."/>
            <person name="Pangilinan J."/>
            <person name="Ruiz-Duenas F.J."/>
            <person name="Barrasa J.M."/>
            <person name="Sanchez-Garcia M."/>
            <person name="Camarero S."/>
            <person name="Miyauchi S."/>
            <person name="Serrano A."/>
            <person name="Linde D."/>
            <person name="Babiker R."/>
            <person name="Drula E."/>
            <person name="Ayuso-Fernandez I."/>
            <person name="Pacheco R."/>
            <person name="Padilla G."/>
            <person name="Ferreira P."/>
            <person name="Barriuso J."/>
            <person name="Kellner H."/>
            <person name="Castanera R."/>
            <person name="Alfaro M."/>
            <person name="Ramirez L."/>
            <person name="Pisabarro A.G."/>
            <person name="Kuo A."/>
            <person name="Tritt A."/>
            <person name="Lipzen A."/>
            <person name="He G."/>
            <person name="Yan M."/>
            <person name="Ng V."/>
            <person name="Cullen D."/>
            <person name="Martin F."/>
            <person name="Rosso M.-N."/>
            <person name="Henrissat B."/>
            <person name="Hibbett D."/>
            <person name="Martinez A.T."/>
            <person name="Grigoriev I.V."/>
        </authorList>
    </citation>
    <scope>NUCLEOTIDE SEQUENCE</scope>
    <source>
        <strain evidence="3">CIRM-BRFM 674</strain>
    </source>
</reference>
<organism evidence="3 4">
    <name type="scientific">Pholiota conissans</name>
    <dbReference type="NCBI Taxonomy" id="109636"/>
    <lineage>
        <taxon>Eukaryota</taxon>
        <taxon>Fungi</taxon>
        <taxon>Dikarya</taxon>
        <taxon>Basidiomycota</taxon>
        <taxon>Agaricomycotina</taxon>
        <taxon>Agaricomycetes</taxon>
        <taxon>Agaricomycetidae</taxon>
        <taxon>Agaricales</taxon>
        <taxon>Agaricineae</taxon>
        <taxon>Strophariaceae</taxon>
        <taxon>Pholiota</taxon>
    </lineage>
</organism>
<dbReference type="Proteomes" id="UP000807469">
    <property type="component" value="Unassembled WGS sequence"/>
</dbReference>
<feature type="repeat" description="PPR" evidence="1">
    <location>
        <begin position="64"/>
        <end position="98"/>
    </location>
</feature>
<protein>
    <submittedName>
        <fullName evidence="3">Uncharacterized protein</fullName>
    </submittedName>
</protein>
<evidence type="ECO:0000256" key="2">
    <source>
        <dbReference type="SAM" id="MobiDB-lite"/>
    </source>
</evidence>
<name>A0A9P6CPA9_9AGAR</name>
<dbReference type="PROSITE" id="PS51375">
    <property type="entry name" value="PPR"/>
    <property type="match status" value="1"/>
</dbReference>
<sequence length="560" mass="62632">MGASALPLRLHQQVLRHCTLPKTTHRESIHRQIAHRAFSSPFHVHEHRFKAVVQNIAATGAKPDLADYNFILDQLAAVGYYSAAYALYQHIQKIGLTPDAKSFGLCFRALATRLALPVAHDQREDLLAHVSVLFQQLIADHQRLAIPMTTPNMDAILRILKDTRDRPAFESVLATAYGIDLYNPDRLALEYSPTAEGPITKAPLPFTTPALNTTLDLLGRLGDISHLVSAFEVLTQPLPLAAQHFFNAFEEDDDDTSTTLPPSPIPLPHAPPNTTTYNLLLRHVSQAGDAVLARHYLIEAIRLDRYNSWVLRHMVAHRRKDPARISSEIPAPRMSLHKLQLQPVLALANRDKNLALMRWLQSKMPYILRKQRADLDFYEALIAELGLDASSVPEHTPATPTDPLDPDTTNPAPTHKPFSPTLHAQILRQTLSELTTLSARIDYDTARTSQRIKERLGRRVFASAPKDIYIRDEDRRRVVDKDTWRSIVNFQPPKEGIEDGYVRPRSRGPFTSNPKPTLPGRGQGEGKGKDGKRKMSTVADVGLGARYPVGPPIPVRARES</sequence>
<evidence type="ECO:0000313" key="3">
    <source>
        <dbReference type="EMBL" id="KAF9473737.1"/>
    </source>
</evidence>
<dbReference type="InterPro" id="IPR002885">
    <property type="entry name" value="PPR_rpt"/>
</dbReference>
<feature type="region of interest" description="Disordered" evidence="2">
    <location>
        <begin position="391"/>
        <end position="413"/>
    </location>
</feature>
<dbReference type="AlphaFoldDB" id="A0A9P6CPA9"/>
<accession>A0A9P6CPA9</accession>
<feature type="region of interest" description="Disordered" evidence="2">
    <location>
        <begin position="495"/>
        <end position="560"/>
    </location>
</feature>
<keyword evidence="4" id="KW-1185">Reference proteome</keyword>
<comment type="caution">
    <text evidence="3">The sequence shown here is derived from an EMBL/GenBank/DDBJ whole genome shotgun (WGS) entry which is preliminary data.</text>
</comment>
<evidence type="ECO:0000256" key="1">
    <source>
        <dbReference type="PROSITE-ProRule" id="PRU00708"/>
    </source>
</evidence>